<gene>
    <name evidence="1" type="ORF">YA0849_23385</name>
</gene>
<name>A0ABS0VLF5_PSEVE</name>
<reference evidence="1 2" key="1">
    <citation type="submission" date="2020-12" db="EMBL/GenBank/DDBJ databases">
        <title>Comparative genomic insights into the epidemiology and virulence of plant pathogenic Pseudomonads from Turkey.</title>
        <authorList>
            <person name="Dillon M."/>
            <person name="Ruiz-Bedoya T."/>
            <person name="Bendalovic-Torma C."/>
            <person name="Guttman K.M."/>
            <person name="Kwak H."/>
            <person name="Middleton M.A."/>
            <person name="Wang P.W."/>
            <person name="Horuz S."/>
            <person name="Aysan Y."/>
            <person name="Guttman D.S."/>
        </authorList>
    </citation>
    <scope>NUCLEOTIDE SEQUENCE [LARGE SCALE GENOMIC DNA]</scope>
    <source>
        <strain evidence="1 2">S4_EA_3a</strain>
    </source>
</reference>
<proteinExistence type="predicted"/>
<dbReference type="Proteomes" id="UP000614123">
    <property type="component" value="Unassembled WGS sequence"/>
</dbReference>
<dbReference type="EMBL" id="JAEILD010000124">
    <property type="protein sequence ID" value="MBI6651942.1"/>
    <property type="molecule type" value="Genomic_DNA"/>
</dbReference>
<evidence type="ECO:0000313" key="2">
    <source>
        <dbReference type="Proteomes" id="UP000614123"/>
    </source>
</evidence>
<evidence type="ECO:0000313" key="1">
    <source>
        <dbReference type="EMBL" id="MBI6651942.1"/>
    </source>
</evidence>
<dbReference type="RefSeq" id="WP_198718719.1">
    <property type="nucleotide sequence ID" value="NZ_JAEILD010000124.1"/>
</dbReference>
<keyword evidence="2" id="KW-1185">Reference proteome</keyword>
<organism evidence="1 2">
    <name type="scientific">Pseudomonas veronii</name>
    <dbReference type="NCBI Taxonomy" id="76761"/>
    <lineage>
        <taxon>Bacteria</taxon>
        <taxon>Pseudomonadati</taxon>
        <taxon>Pseudomonadota</taxon>
        <taxon>Gammaproteobacteria</taxon>
        <taxon>Pseudomonadales</taxon>
        <taxon>Pseudomonadaceae</taxon>
        <taxon>Pseudomonas</taxon>
    </lineage>
</organism>
<protein>
    <submittedName>
        <fullName evidence="1">Uncharacterized protein</fullName>
    </submittedName>
</protein>
<sequence length="112" mass="12081">MILKIDPSVLQPSKLNLLAAGRAEPEFIVQFLEQSVGTKLSTEKKASIHTIISELPEGAGMRNLYEAIKVQEAASLGVTVEQYEALSPVLEALQGMLTSGYHAALFEQPADV</sequence>
<comment type="caution">
    <text evidence="1">The sequence shown here is derived from an EMBL/GenBank/DDBJ whole genome shotgun (WGS) entry which is preliminary data.</text>
</comment>
<accession>A0ABS0VLF5</accession>